<dbReference type="SMART" id="SM00382">
    <property type="entry name" value="AAA"/>
    <property type="match status" value="2"/>
</dbReference>
<dbReference type="PROSITE" id="PS51903">
    <property type="entry name" value="CLP_R"/>
    <property type="match status" value="1"/>
</dbReference>
<dbReference type="Pfam" id="PF17871">
    <property type="entry name" value="AAA_lid_9"/>
    <property type="match status" value="1"/>
</dbReference>
<dbReference type="RefSeq" id="WP_097000375.1">
    <property type="nucleotide sequence ID" value="NZ_OBEI01000004.1"/>
</dbReference>
<dbReference type="InterPro" id="IPR028299">
    <property type="entry name" value="ClpA/B_CS2"/>
</dbReference>
<feature type="coiled-coil region" evidence="9">
    <location>
        <begin position="548"/>
        <end position="655"/>
    </location>
</feature>
<keyword evidence="2 7" id="KW-0677">Repeat</keyword>
<dbReference type="PANTHER" id="PTHR11638:SF18">
    <property type="entry name" value="HEAT SHOCK PROTEIN 104"/>
    <property type="match status" value="1"/>
</dbReference>
<keyword evidence="12" id="KW-1185">Reference proteome</keyword>
<evidence type="ECO:0000259" key="10">
    <source>
        <dbReference type="PROSITE" id="PS51903"/>
    </source>
</evidence>
<dbReference type="InterPro" id="IPR036628">
    <property type="entry name" value="Clp_N_dom_sf"/>
</dbReference>
<evidence type="ECO:0000256" key="9">
    <source>
        <dbReference type="SAM" id="Coils"/>
    </source>
</evidence>
<dbReference type="InterPro" id="IPR001270">
    <property type="entry name" value="ClpA/B"/>
</dbReference>
<dbReference type="Proteomes" id="UP000219036">
    <property type="component" value="Unassembled WGS sequence"/>
</dbReference>
<keyword evidence="5 8" id="KW-0143">Chaperone</keyword>
<dbReference type="Gene3D" id="3.40.50.300">
    <property type="entry name" value="P-loop containing nucleotide triphosphate hydrolases"/>
    <property type="match status" value="3"/>
</dbReference>
<feature type="domain" description="Clp R" evidence="10">
    <location>
        <begin position="1"/>
        <end position="71"/>
    </location>
</feature>
<keyword evidence="9" id="KW-0175">Coiled coil</keyword>
<dbReference type="Pfam" id="PF10431">
    <property type="entry name" value="ClpB_D2-small"/>
    <property type="match status" value="1"/>
</dbReference>
<dbReference type="SUPFAM" id="SSF81923">
    <property type="entry name" value="Double Clp-N motif"/>
    <property type="match status" value="1"/>
</dbReference>
<dbReference type="CDD" id="cd19499">
    <property type="entry name" value="RecA-like_ClpB_Hsp104-like"/>
    <property type="match status" value="1"/>
</dbReference>
<dbReference type="InterPro" id="IPR004176">
    <property type="entry name" value="Clp_R_N"/>
</dbReference>
<comment type="similarity">
    <text evidence="1 8">Belongs to the ClpA/ClpB family.</text>
</comment>
<dbReference type="GO" id="GO:0016887">
    <property type="term" value="F:ATP hydrolysis activity"/>
    <property type="evidence" value="ECO:0007669"/>
    <property type="project" value="InterPro"/>
</dbReference>
<evidence type="ECO:0000313" key="12">
    <source>
        <dbReference type="Proteomes" id="UP000219036"/>
    </source>
</evidence>
<dbReference type="Pfam" id="PF07724">
    <property type="entry name" value="AAA_2"/>
    <property type="match status" value="1"/>
</dbReference>
<dbReference type="CDD" id="cd00009">
    <property type="entry name" value="AAA"/>
    <property type="match status" value="1"/>
</dbReference>
<dbReference type="InterPro" id="IPR018368">
    <property type="entry name" value="ClpA/B_CS1"/>
</dbReference>
<dbReference type="EMBL" id="OBEI01000004">
    <property type="protein sequence ID" value="SNZ08190.1"/>
    <property type="molecule type" value="Genomic_DNA"/>
</dbReference>
<evidence type="ECO:0000256" key="5">
    <source>
        <dbReference type="ARBA" id="ARBA00023186"/>
    </source>
</evidence>
<dbReference type="PROSITE" id="PS00870">
    <property type="entry name" value="CLPAB_1"/>
    <property type="match status" value="1"/>
</dbReference>
<feature type="coiled-coil region" evidence="9">
    <location>
        <begin position="87"/>
        <end position="121"/>
    </location>
</feature>
<accession>A0A285NFE7</accession>
<sequence>MFSENLLDKRSKEFLENAKSIAQKRGDRLVDTDHLLLALISKEDSPLRKVLEKRGIDTKDLRNKIEEYLNDLYSQIDKSTNEYINYIRDLQLQLTKVRNDILKIQEELKKIATAKKQLENELRYEESSFWGGFGSSARLEYERLTRYEKDLKNQLIQIKNSLLQIMDEDTAEKFIYGETSLSSVLYKVIENSDFVKQLKDLGISPDRVIVKIAEAALGTKTGKIYSTNLIKVLETAEKKALEKGESQVKPLYIATALIEAKNTIAGKILEQILTGGKEKMNGENIQQEMAEEEKSPLERFTVDLTELAREGKLDPVIGREKEIQQVIEILLRRTKNNPVLVGEAGVGKTAIVEGLAQKIVNKEVPEELFDKRILALDMGALLAGTKYRGEFEERLKGIIDEVKKSEGNIILFIDELHTIVGAGAAEGSTDAGNLLKPALARGEIRVIGATTLDEYRKHIEKDPALERRFQPVLVEEPDVETTIEILKALRPKLEQHHGVKIDDSALEAAAKLTHRYIQDRRLPDKAIDALDQACARKKLKLVYAPPEVIELERKIKLLEEQIIQASLDGDYEKEAQLKIEKAKLEKELKELKAKSDNEHVRLEQLRKQLEEIEEQIQKAAEAGDYEKEAQLKIEKAKLEKEIKELEHKIAERTVVTEDDVAEVVSDWTGIPLSKLKEEEMEKLLHLEEEMHKRVVDQEHVIKTIAESIRRARAGLSDPRKPLASFMFLGPTGVGKTETAKALAELLFGDEDALIRLDMSEFKEEHSVAKLIGAPPGYVGYEEGGKLTEAVRRKPYSVLLLDEIEKAHPRVFDLFLQVLDDGRLTDSQGRTVNFRNTIIIMTSNIGSQYLTLIPFDADEETIQKEFNIAKERVLEEVKNYFRPEFLNRLDEILVFKPLFKKELLQIVDLMLRNLNKRLIERDIQIEATDKARELIAKLGYDPVYGARPLRRAIQKYVETPLSEKILKGEVKPGDIVLIDEEDGELVFRVKHKEEAETVK</sequence>
<evidence type="ECO:0000256" key="8">
    <source>
        <dbReference type="RuleBase" id="RU004432"/>
    </source>
</evidence>
<keyword evidence="4 8" id="KW-0067">ATP-binding</keyword>
<dbReference type="SMART" id="SM01086">
    <property type="entry name" value="ClpB_D2-small"/>
    <property type="match status" value="1"/>
</dbReference>
<organism evidence="11 12">
    <name type="scientific">Persephonella hydrogeniphila</name>
    <dbReference type="NCBI Taxonomy" id="198703"/>
    <lineage>
        <taxon>Bacteria</taxon>
        <taxon>Pseudomonadati</taxon>
        <taxon>Aquificota</taxon>
        <taxon>Aquificia</taxon>
        <taxon>Aquificales</taxon>
        <taxon>Hydrogenothermaceae</taxon>
        <taxon>Persephonella</taxon>
    </lineage>
</organism>
<dbReference type="InterPro" id="IPR003593">
    <property type="entry name" value="AAA+_ATPase"/>
</dbReference>
<dbReference type="InterPro" id="IPR019489">
    <property type="entry name" value="Clp_ATPase_C"/>
</dbReference>
<comment type="subunit">
    <text evidence="6">Homohexamer. The oligomerization is ATP-dependent.</text>
</comment>
<protein>
    <submittedName>
        <fullName evidence="11">ATP-dependent Clp protease ATP-binding subunit ClpB</fullName>
    </submittedName>
</protein>
<dbReference type="FunFam" id="3.40.50.300:FF:000010">
    <property type="entry name" value="Chaperone clpB 1, putative"/>
    <property type="match status" value="1"/>
</dbReference>
<dbReference type="SUPFAM" id="SSF52540">
    <property type="entry name" value="P-loop containing nucleoside triphosphate hydrolases"/>
    <property type="match status" value="2"/>
</dbReference>
<dbReference type="GO" id="GO:0005524">
    <property type="term" value="F:ATP binding"/>
    <property type="evidence" value="ECO:0007669"/>
    <property type="project" value="UniProtKB-KW"/>
</dbReference>
<evidence type="ECO:0000256" key="1">
    <source>
        <dbReference type="ARBA" id="ARBA00008675"/>
    </source>
</evidence>
<dbReference type="PANTHER" id="PTHR11638">
    <property type="entry name" value="ATP-DEPENDENT CLP PROTEASE"/>
    <property type="match status" value="1"/>
</dbReference>
<dbReference type="InterPro" id="IPR050130">
    <property type="entry name" value="ClpA_ClpB"/>
</dbReference>
<proteinExistence type="inferred from homology"/>
<dbReference type="Gene3D" id="1.10.8.60">
    <property type="match status" value="1"/>
</dbReference>
<dbReference type="AlphaFoldDB" id="A0A285NFE7"/>
<dbReference type="PROSITE" id="PS00871">
    <property type="entry name" value="CLPAB_2"/>
    <property type="match status" value="1"/>
</dbReference>
<keyword evidence="11" id="KW-0378">Hydrolase</keyword>
<reference evidence="12" key="1">
    <citation type="submission" date="2017-09" db="EMBL/GenBank/DDBJ databases">
        <authorList>
            <person name="Varghese N."/>
            <person name="Submissions S."/>
        </authorList>
    </citation>
    <scope>NUCLEOTIDE SEQUENCE [LARGE SCALE GENOMIC DNA]</scope>
    <source>
        <strain evidence="12">DSM 15103</strain>
    </source>
</reference>
<dbReference type="GO" id="GO:0006508">
    <property type="term" value="P:proteolysis"/>
    <property type="evidence" value="ECO:0007669"/>
    <property type="project" value="UniProtKB-KW"/>
</dbReference>
<evidence type="ECO:0000256" key="7">
    <source>
        <dbReference type="PROSITE-ProRule" id="PRU01251"/>
    </source>
</evidence>
<evidence type="ECO:0000256" key="6">
    <source>
        <dbReference type="ARBA" id="ARBA00026057"/>
    </source>
</evidence>
<dbReference type="FunFam" id="1.10.8.60:FF:000017">
    <property type="entry name" value="ATP-dependent chaperone ClpB"/>
    <property type="match status" value="1"/>
</dbReference>
<dbReference type="Pfam" id="PF00004">
    <property type="entry name" value="AAA"/>
    <property type="match status" value="1"/>
</dbReference>
<dbReference type="FunFam" id="3.40.50.300:FF:000025">
    <property type="entry name" value="ATP-dependent Clp protease subunit"/>
    <property type="match status" value="1"/>
</dbReference>
<dbReference type="GO" id="GO:0034605">
    <property type="term" value="P:cellular response to heat"/>
    <property type="evidence" value="ECO:0007669"/>
    <property type="project" value="TreeGrafter"/>
</dbReference>
<evidence type="ECO:0000256" key="2">
    <source>
        <dbReference type="ARBA" id="ARBA00022737"/>
    </source>
</evidence>
<dbReference type="GO" id="GO:0008233">
    <property type="term" value="F:peptidase activity"/>
    <property type="evidence" value="ECO:0007669"/>
    <property type="project" value="UniProtKB-KW"/>
</dbReference>
<dbReference type="InterPro" id="IPR003959">
    <property type="entry name" value="ATPase_AAA_core"/>
</dbReference>
<dbReference type="GO" id="GO:0005737">
    <property type="term" value="C:cytoplasm"/>
    <property type="evidence" value="ECO:0007669"/>
    <property type="project" value="TreeGrafter"/>
</dbReference>
<name>A0A285NFE7_9AQUI</name>
<keyword evidence="11" id="KW-0645">Protease</keyword>
<evidence type="ECO:0000256" key="3">
    <source>
        <dbReference type="ARBA" id="ARBA00022741"/>
    </source>
</evidence>
<dbReference type="InterPro" id="IPR027417">
    <property type="entry name" value="P-loop_NTPase"/>
</dbReference>
<dbReference type="InterPro" id="IPR041546">
    <property type="entry name" value="ClpA/ClpB_AAA_lid"/>
</dbReference>
<gene>
    <name evidence="11" type="ORF">SAMN06265182_1204</name>
</gene>
<dbReference type="Gene3D" id="1.10.1780.10">
    <property type="entry name" value="Clp, N-terminal domain"/>
    <property type="match status" value="1"/>
</dbReference>
<keyword evidence="3 8" id="KW-0547">Nucleotide-binding</keyword>
<dbReference type="OrthoDB" id="9803641at2"/>
<evidence type="ECO:0000256" key="4">
    <source>
        <dbReference type="ARBA" id="ARBA00022840"/>
    </source>
</evidence>
<dbReference type="PRINTS" id="PR00300">
    <property type="entry name" value="CLPPROTEASEA"/>
</dbReference>
<evidence type="ECO:0000313" key="11">
    <source>
        <dbReference type="EMBL" id="SNZ08190.1"/>
    </source>
</evidence>
<dbReference type="Pfam" id="PF02861">
    <property type="entry name" value="Clp_N"/>
    <property type="match status" value="1"/>
</dbReference>